<proteinExistence type="inferred from homology"/>
<organism evidence="6 7">
    <name type="scientific">Spiroplasma apis B31</name>
    <dbReference type="NCBI Taxonomy" id="1276258"/>
    <lineage>
        <taxon>Bacteria</taxon>
        <taxon>Bacillati</taxon>
        <taxon>Mycoplasmatota</taxon>
        <taxon>Mollicutes</taxon>
        <taxon>Entomoplasmatales</taxon>
        <taxon>Spiroplasmataceae</taxon>
        <taxon>Spiroplasma</taxon>
    </lineage>
</organism>
<evidence type="ECO:0000256" key="4">
    <source>
        <dbReference type="ARBA" id="ARBA00023136"/>
    </source>
</evidence>
<dbReference type="PATRIC" id="fig|1276258.3.peg.826"/>
<feature type="transmembrane region" description="Helical" evidence="5">
    <location>
        <begin position="463"/>
        <end position="484"/>
    </location>
</feature>
<comment type="subcellular location">
    <subcellularLocation>
        <location evidence="5">Cell membrane</location>
        <topology evidence="5">Multi-pass membrane protein</topology>
    </subcellularLocation>
    <subcellularLocation>
        <location evidence="1">Membrane</location>
        <topology evidence="1">Multi-pass membrane protein</topology>
    </subcellularLocation>
</comment>
<evidence type="ECO:0000313" key="6">
    <source>
        <dbReference type="EMBL" id="AHB36651.1"/>
    </source>
</evidence>
<keyword evidence="5" id="KW-1003">Cell membrane</keyword>
<dbReference type="eggNOG" id="COG0730">
    <property type="taxonomic scope" value="Bacteria"/>
</dbReference>
<dbReference type="KEGG" id="sapi:SAPIS_v1c08060"/>
<evidence type="ECO:0000256" key="5">
    <source>
        <dbReference type="RuleBase" id="RU363041"/>
    </source>
</evidence>
<evidence type="ECO:0000256" key="1">
    <source>
        <dbReference type="ARBA" id="ARBA00004141"/>
    </source>
</evidence>
<dbReference type="GO" id="GO:0005886">
    <property type="term" value="C:plasma membrane"/>
    <property type="evidence" value="ECO:0007669"/>
    <property type="project" value="UniProtKB-SubCell"/>
</dbReference>
<keyword evidence="3 5" id="KW-1133">Transmembrane helix</keyword>
<evidence type="ECO:0000256" key="2">
    <source>
        <dbReference type="ARBA" id="ARBA00022692"/>
    </source>
</evidence>
<comment type="similarity">
    <text evidence="5">Belongs to the 4-toluene sulfonate uptake permease (TSUP) (TC 2.A.102) family.</text>
</comment>
<feature type="transmembrane region" description="Helical" evidence="5">
    <location>
        <begin position="322"/>
        <end position="341"/>
    </location>
</feature>
<dbReference type="RefSeq" id="WP_023789951.1">
    <property type="nucleotide sequence ID" value="NC_022998.1"/>
</dbReference>
<name>V5RKL5_SPIAP</name>
<dbReference type="Proteomes" id="UP000018550">
    <property type="component" value="Chromosome"/>
</dbReference>
<keyword evidence="7" id="KW-1185">Reference proteome</keyword>
<evidence type="ECO:0000256" key="3">
    <source>
        <dbReference type="ARBA" id="ARBA00022989"/>
    </source>
</evidence>
<keyword evidence="2 5" id="KW-0812">Transmembrane</keyword>
<feature type="transmembrane region" description="Helical" evidence="5">
    <location>
        <begin position="277"/>
        <end position="310"/>
    </location>
</feature>
<protein>
    <recommendedName>
        <fullName evidence="5">Probable membrane transporter protein</fullName>
    </recommendedName>
</protein>
<feature type="transmembrane region" description="Helical" evidence="5">
    <location>
        <begin position="361"/>
        <end position="384"/>
    </location>
</feature>
<accession>V5RKL5</accession>
<evidence type="ECO:0000313" key="7">
    <source>
        <dbReference type="Proteomes" id="UP000018550"/>
    </source>
</evidence>
<feature type="transmembrane region" description="Helical" evidence="5">
    <location>
        <begin position="150"/>
        <end position="174"/>
    </location>
</feature>
<dbReference type="EMBL" id="CP006682">
    <property type="protein sequence ID" value="AHB36651.1"/>
    <property type="molecule type" value="Genomic_DNA"/>
</dbReference>
<feature type="transmembrane region" description="Helical" evidence="5">
    <location>
        <begin position="233"/>
        <end position="257"/>
    </location>
</feature>
<dbReference type="PANTHER" id="PTHR43483">
    <property type="entry name" value="MEMBRANE TRANSPORTER PROTEIN HI_0806-RELATED"/>
    <property type="match status" value="1"/>
</dbReference>
<feature type="transmembrane region" description="Helical" evidence="5">
    <location>
        <begin position="396"/>
        <end position="416"/>
    </location>
</feature>
<dbReference type="InterPro" id="IPR002781">
    <property type="entry name" value="TM_pro_TauE-like"/>
</dbReference>
<keyword evidence="4 5" id="KW-0472">Membrane</keyword>
<dbReference type="PANTHER" id="PTHR43483:SF3">
    <property type="entry name" value="MEMBRANE TRANSPORTER PROTEIN HI_0806-RELATED"/>
    <property type="match status" value="1"/>
</dbReference>
<dbReference type="AlphaFoldDB" id="V5RKL5"/>
<dbReference type="OrthoDB" id="357960at2"/>
<sequence>MNNSFAGIQKEVLKSEEELTKIVNDILSFSDLIQILKSDFATQKNDLASLFKEKQVTHEEYVQELKKLQSVYKIHISDIKQSVGATQKYAFDKYEKNIKYKKEHKQEIKNILKSLSDEIDELKKVDKKNSSISTLKEKKKSLVKPISTNFLKVFSIIAVPLILVCTLLVNYFVYFPNTRNGELDLSKSEYLIAFIIVILTLVITGIYFYFLVFKVLKKSYIDRENNIFKLTSIGVCGSFLDTIGVGSFAVATAGLKATKTMKNDALLPGTLNVGLGIPNLIAGTVFVAAIDVGTITLVSLVLAAIIGSFLGAELTKRISAKYISVTMGTLLAIVGILMFLIQLDILPSGNATSLEGWKLGLGIGLFFVYGGLQAFGIGLYAPALATITLLGMDIKVAFPIMTLASGSAFPLAAYSYYKNNNYLPKTSFGLMVGGTLGVALAFLVVFVGIEVGAEVKTAVFTNYLKWLAILVVYYVAFVLIMSYVKARKKSANSTKITEHQIIYAINNRSTWDVDINHHLSILLKNFNENKQAYEKS</sequence>
<reference evidence="6 7" key="1">
    <citation type="journal article" date="2014" name="Genome Announc.">
        <title>Complete Genome Sequence of Spiroplasma apis B31T (ATCC 33834), a Bacterium Associated with May Disease of Honeybees (Apis mellifera).</title>
        <authorList>
            <person name="Ku C."/>
            <person name="Lo W.S."/>
            <person name="Chen L.L."/>
            <person name="Kuo C.H."/>
        </authorList>
    </citation>
    <scope>NUCLEOTIDE SEQUENCE [LARGE SCALE GENOMIC DNA]</scope>
    <source>
        <strain evidence="6">B31</strain>
    </source>
</reference>
<dbReference type="STRING" id="1276258.SAPIS_v1c08060"/>
<dbReference type="Pfam" id="PF01925">
    <property type="entry name" value="TauE"/>
    <property type="match status" value="1"/>
</dbReference>
<feature type="transmembrane region" description="Helical" evidence="5">
    <location>
        <begin position="428"/>
        <end position="451"/>
    </location>
</feature>
<feature type="transmembrane region" description="Helical" evidence="5">
    <location>
        <begin position="190"/>
        <end position="212"/>
    </location>
</feature>
<gene>
    <name evidence="6" type="ORF">SAPIS_v1c08060</name>
</gene>
<dbReference type="HOGENOM" id="CLU_040170_2_0_14"/>